<dbReference type="Pfam" id="PF02321">
    <property type="entry name" value="OEP"/>
    <property type="match status" value="2"/>
</dbReference>
<dbReference type="PROSITE" id="PS51257">
    <property type="entry name" value="PROKAR_LIPOPROTEIN"/>
    <property type="match status" value="1"/>
</dbReference>
<keyword evidence="2" id="KW-0812">Transmembrane</keyword>
<dbReference type="PANTHER" id="PTHR30203:SF25">
    <property type="entry name" value="OUTER MEMBRANE PROTEIN-RELATED"/>
    <property type="match status" value="1"/>
</dbReference>
<dbReference type="Gene3D" id="1.20.1600.10">
    <property type="entry name" value="Outer membrane efflux proteins (OEP)"/>
    <property type="match status" value="1"/>
</dbReference>
<dbReference type="InterPro" id="IPR010131">
    <property type="entry name" value="MdtP/NodT-like"/>
</dbReference>
<gene>
    <name evidence="3" type="ORF">FQP89_01955</name>
</gene>
<reference evidence="3 4" key="1">
    <citation type="submission" date="2019-07" db="EMBL/GenBank/DDBJ databases">
        <title>Diversity of Bacteria from Kongsfjorden, Arctic.</title>
        <authorList>
            <person name="Yu Y."/>
        </authorList>
    </citation>
    <scope>NUCLEOTIDE SEQUENCE [LARGE SCALE GENOMIC DNA]</scope>
    <source>
        <strain evidence="3 4">SM1922</strain>
    </source>
</reference>
<proteinExistence type="inferred from homology"/>
<accession>A0A558JEJ2</accession>
<evidence type="ECO:0000313" key="3">
    <source>
        <dbReference type="EMBL" id="TVU91922.1"/>
    </source>
</evidence>
<keyword evidence="2" id="KW-0564">Palmitate</keyword>
<protein>
    <submittedName>
        <fullName evidence="3">Efflux transporter outer membrane subunit</fullName>
    </submittedName>
</protein>
<keyword evidence="2" id="KW-0472">Membrane</keyword>
<dbReference type="SUPFAM" id="SSF56954">
    <property type="entry name" value="Outer membrane efflux proteins (OEP)"/>
    <property type="match status" value="1"/>
</dbReference>
<dbReference type="Gene3D" id="2.20.200.10">
    <property type="entry name" value="Outer membrane efflux proteins (OEP)"/>
    <property type="match status" value="1"/>
</dbReference>
<comment type="similarity">
    <text evidence="1 2">Belongs to the outer membrane factor (OMF) (TC 1.B.17) family.</text>
</comment>
<sequence length="499" mass="53106">MLTRPRSLAFLVSASLLTASLLTGCAVGPDYSSPEPALSPRFLGQEGVEEREVQSKANLQSWWAAFDDPMLARFVTLALEQNLDIAQASARVAQARASLQQADAVLLPSANVSAQGTEVYQSVETPLGQVLSATPGFDRRGSAYEANLDVGWEIDAFGGLRRGREAARAEYVASEAGAVATRLAVAAQTADVYVTIRGLQTRIKIAEQQAETRRELLDTIKFQYEKGVAAELQVNQAEGALAQVEAQIPALEAGLDSAMNALDVLLGVPPGTYRSDVSQVASIPVVPGLAETGTPAEMIRRRPDLIVAEQRLVAANARIGMAISEYYPKFSLGALLGSATTLSSSNLFSSDALQAQGVLGLRWRLFDFGRVEAQIAAARGQEAEALSAYRLAVLRATEEVENAFSALVKREAQVDILARGESSLARARENSLAAYESGVVSLIEVLNADANLLQISDMKAQAQTETARAAIASFRALGGRWGAPLASNDRLYGALSTTH</sequence>
<dbReference type="InterPro" id="IPR003423">
    <property type="entry name" value="OMP_efflux"/>
</dbReference>
<dbReference type="RefSeq" id="WP_144809606.1">
    <property type="nucleotide sequence ID" value="NZ_VNFE01000001.1"/>
</dbReference>
<dbReference type="GO" id="GO:0015562">
    <property type="term" value="F:efflux transmembrane transporter activity"/>
    <property type="evidence" value="ECO:0007669"/>
    <property type="project" value="InterPro"/>
</dbReference>
<dbReference type="PANTHER" id="PTHR30203">
    <property type="entry name" value="OUTER MEMBRANE CATION EFFLUX PROTEIN"/>
    <property type="match status" value="1"/>
</dbReference>
<evidence type="ECO:0000256" key="2">
    <source>
        <dbReference type="RuleBase" id="RU362097"/>
    </source>
</evidence>
<dbReference type="Proteomes" id="UP000317288">
    <property type="component" value="Unassembled WGS sequence"/>
</dbReference>
<organism evidence="3 4">
    <name type="scientific">Vreelandella titanicae</name>
    <dbReference type="NCBI Taxonomy" id="664683"/>
    <lineage>
        <taxon>Bacteria</taxon>
        <taxon>Pseudomonadati</taxon>
        <taxon>Pseudomonadota</taxon>
        <taxon>Gammaproteobacteria</taxon>
        <taxon>Oceanospirillales</taxon>
        <taxon>Halomonadaceae</taxon>
        <taxon>Vreelandella</taxon>
    </lineage>
</organism>
<feature type="chain" id="PRO_5022252177" evidence="2">
    <location>
        <begin position="29"/>
        <end position="499"/>
    </location>
</feature>
<dbReference type="NCBIfam" id="TIGR01845">
    <property type="entry name" value="outer_NodT"/>
    <property type="match status" value="1"/>
</dbReference>
<keyword evidence="2" id="KW-0732">Signal</keyword>
<keyword evidence="2" id="KW-0449">Lipoprotein</keyword>
<feature type="signal peptide" evidence="2">
    <location>
        <begin position="1"/>
        <end position="28"/>
    </location>
</feature>
<evidence type="ECO:0000313" key="4">
    <source>
        <dbReference type="Proteomes" id="UP000317288"/>
    </source>
</evidence>
<keyword evidence="2" id="KW-1134">Transmembrane beta strand</keyword>
<comment type="caution">
    <text evidence="3">The sequence shown here is derived from an EMBL/GenBank/DDBJ whole genome shotgun (WGS) entry which is preliminary data.</text>
</comment>
<name>A0A558JEJ2_9GAMM</name>
<dbReference type="AlphaFoldDB" id="A0A558JEJ2"/>
<comment type="subcellular location">
    <subcellularLocation>
        <location evidence="2">Cell outer membrane</location>
        <topology evidence="2">Lipid-anchor</topology>
    </subcellularLocation>
</comment>
<dbReference type="EMBL" id="VNFE01000001">
    <property type="protein sequence ID" value="TVU91922.1"/>
    <property type="molecule type" value="Genomic_DNA"/>
</dbReference>
<dbReference type="GO" id="GO:0009279">
    <property type="term" value="C:cell outer membrane"/>
    <property type="evidence" value="ECO:0007669"/>
    <property type="project" value="UniProtKB-SubCell"/>
</dbReference>
<evidence type="ECO:0000256" key="1">
    <source>
        <dbReference type="ARBA" id="ARBA00007613"/>
    </source>
</evidence>